<organism evidence="3 4">
    <name type="scientific">Modicisalibacter ilicicola DSM 19980</name>
    <dbReference type="NCBI Taxonomy" id="1121942"/>
    <lineage>
        <taxon>Bacteria</taxon>
        <taxon>Pseudomonadati</taxon>
        <taxon>Pseudomonadota</taxon>
        <taxon>Gammaproteobacteria</taxon>
        <taxon>Oceanospirillales</taxon>
        <taxon>Halomonadaceae</taxon>
        <taxon>Modicisalibacter</taxon>
    </lineage>
</organism>
<sequence length="411" mass="44568">MARKRSRSFLTGVAVIALAAVLTFAFWPRPTMVDIGEVTIDRMILTIDEEGRTRVHDAYVISTPVAGRLMRVDVEPGDAVERHKTVVAQMLPSNPAALDVRSREQARSAVAAAEAALRLARAELNRAIADKELADIDLERARTLRRSGTVSEAALDRAIREALAAQAAYDTAEAVIEMRQAELENARAQLIGFDDRPGLDAAIGEFGQSVPIPIRAPSGGRVLRLIQKSETTLPAGTPIMEIGNIDSDLEVLVELLSTDAVQVAPGDRVLIEKWGGSGTLNAVVQRVDPWGFTKFSALGVEEQRVNAIIRFVDSQSAQAGLGHGFRVEARIIVWEDDDALVVPSSALFRDGRSWSVFLVEDGIAQRRQVDIGHNNGIQAQVVNGLEPGDRVILYPASGLSDGMRVAQREIH</sequence>
<evidence type="ECO:0000259" key="2">
    <source>
        <dbReference type="Pfam" id="PF25989"/>
    </source>
</evidence>
<keyword evidence="4" id="KW-1185">Reference proteome</keyword>
<dbReference type="PANTHER" id="PTHR30469">
    <property type="entry name" value="MULTIDRUG RESISTANCE PROTEIN MDTA"/>
    <property type="match status" value="1"/>
</dbReference>
<dbReference type="AlphaFoldDB" id="A0A1M4T783"/>
<dbReference type="Gene3D" id="2.40.30.170">
    <property type="match status" value="1"/>
</dbReference>
<accession>A0A1M4T783</accession>
<proteinExistence type="predicted"/>
<evidence type="ECO:0000313" key="4">
    <source>
        <dbReference type="Proteomes" id="UP000184346"/>
    </source>
</evidence>
<feature type="coiled-coil region" evidence="1">
    <location>
        <begin position="103"/>
        <end position="139"/>
    </location>
</feature>
<dbReference type="STRING" id="1121942.SAMN02745148_00355"/>
<feature type="domain" description="YknX-like C-terminal permuted SH3-like" evidence="2">
    <location>
        <begin position="339"/>
        <end position="406"/>
    </location>
</feature>
<dbReference type="OrthoDB" id="9791520at2"/>
<dbReference type="Gene3D" id="2.40.50.100">
    <property type="match status" value="1"/>
</dbReference>
<dbReference type="Pfam" id="PF25989">
    <property type="entry name" value="YknX_C"/>
    <property type="match status" value="1"/>
</dbReference>
<dbReference type="Gene3D" id="1.10.287.470">
    <property type="entry name" value="Helix hairpin bin"/>
    <property type="match status" value="1"/>
</dbReference>
<dbReference type="GO" id="GO:0015562">
    <property type="term" value="F:efflux transmembrane transporter activity"/>
    <property type="evidence" value="ECO:0007669"/>
    <property type="project" value="TreeGrafter"/>
</dbReference>
<keyword evidence="1" id="KW-0175">Coiled coil</keyword>
<gene>
    <name evidence="3" type="ORF">SAMN02745148_00355</name>
</gene>
<protein>
    <submittedName>
        <fullName evidence="3">HlyD family secretion protein</fullName>
    </submittedName>
</protein>
<dbReference type="PANTHER" id="PTHR30469:SF15">
    <property type="entry name" value="HLYD FAMILY OF SECRETION PROTEINS"/>
    <property type="match status" value="1"/>
</dbReference>
<dbReference type="GO" id="GO:1990281">
    <property type="term" value="C:efflux pump complex"/>
    <property type="evidence" value="ECO:0007669"/>
    <property type="project" value="TreeGrafter"/>
</dbReference>
<dbReference type="EMBL" id="FQUJ01000002">
    <property type="protein sequence ID" value="SHE40117.1"/>
    <property type="molecule type" value="Genomic_DNA"/>
</dbReference>
<dbReference type="Gene3D" id="2.40.420.20">
    <property type="match status" value="1"/>
</dbReference>
<dbReference type="RefSeq" id="WP_072819119.1">
    <property type="nucleotide sequence ID" value="NZ_FQUJ01000002.1"/>
</dbReference>
<name>A0A1M4T783_9GAMM</name>
<evidence type="ECO:0000256" key="1">
    <source>
        <dbReference type="SAM" id="Coils"/>
    </source>
</evidence>
<dbReference type="Proteomes" id="UP000184346">
    <property type="component" value="Unassembled WGS sequence"/>
</dbReference>
<dbReference type="InterPro" id="IPR058637">
    <property type="entry name" value="YknX-like_C"/>
</dbReference>
<reference evidence="3 4" key="1">
    <citation type="submission" date="2016-11" db="EMBL/GenBank/DDBJ databases">
        <authorList>
            <person name="Jaros S."/>
            <person name="Januszkiewicz K."/>
            <person name="Wedrychowicz H."/>
        </authorList>
    </citation>
    <scope>NUCLEOTIDE SEQUENCE [LARGE SCALE GENOMIC DNA]</scope>
    <source>
        <strain evidence="3 4">DSM 19980</strain>
    </source>
</reference>
<evidence type="ECO:0000313" key="3">
    <source>
        <dbReference type="EMBL" id="SHE40117.1"/>
    </source>
</evidence>